<accession>A0A8S1J354</accession>
<feature type="signal peptide" evidence="1">
    <location>
        <begin position="1"/>
        <end position="20"/>
    </location>
</feature>
<comment type="caution">
    <text evidence="2">The sequence shown here is derived from an EMBL/GenBank/DDBJ whole genome shotgun (WGS) entry which is preliminary data.</text>
</comment>
<reference evidence="2" key="1">
    <citation type="submission" date="2020-12" db="EMBL/GenBank/DDBJ databases">
        <authorList>
            <person name="Iha C."/>
        </authorList>
    </citation>
    <scope>NUCLEOTIDE SEQUENCE</scope>
</reference>
<organism evidence="2 3">
    <name type="scientific">Ostreobium quekettii</name>
    <dbReference type="NCBI Taxonomy" id="121088"/>
    <lineage>
        <taxon>Eukaryota</taxon>
        <taxon>Viridiplantae</taxon>
        <taxon>Chlorophyta</taxon>
        <taxon>core chlorophytes</taxon>
        <taxon>Ulvophyceae</taxon>
        <taxon>TCBD clade</taxon>
        <taxon>Bryopsidales</taxon>
        <taxon>Ostreobineae</taxon>
        <taxon>Ostreobiaceae</taxon>
        <taxon>Ostreobium</taxon>
    </lineage>
</organism>
<keyword evidence="3" id="KW-1185">Reference proteome</keyword>
<sequence length="120" mass="12756">MYNQAATTSVLVLELHLAASLSSMGNCGPGWMAVGSLVLSWRCKIDKLRQLAAQGNDGGVGVCLEGDWCEGVASQAFLGVVGDWGGDSDFNPAVKSKARFKDRFMQTSARLLLVQATFQA</sequence>
<name>A0A8S1J354_9CHLO</name>
<feature type="chain" id="PRO_5035836530" evidence="1">
    <location>
        <begin position="21"/>
        <end position="120"/>
    </location>
</feature>
<evidence type="ECO:0000256" key="1">
    <source>
        <dbReference type="SAM" id="SignalP"/>
    </source>
</evidence>
<dbReference type="EMBL" id="CAJHUC010001188">
    <property type="protein sequence ID" value="CAD7700155.1"/>
    <property type="molecule type" value="Genomic_DNA"/>
</dbReference>
<protein>
    <submittedName>
        <fullName evidence="2">Uncharacterized protein</fullName>
    </submittedName>
</protein>
<proteinExistence type="predicted"/>
<dbReference type="AlphaFoldDB" id="A0A8S1J354"/>
<gene>
    <name evidence="2" type="ORF">OSTQU699_LOCUS5514</name>
</gene>
<evidence type="ECO:0000313" key="3">
    <source>
        <dbReference type="Proteomes" id="UP000708148"/>
    </source>
</evidence>
<dbReference type="Proteomes" id="UP000708148">
    <property type="component" value="Unassembled WGS sequence"/>
</dbReference>
<keyword evidence="1" id="KW-0732">Signal</keyword>
<evidence type="ECO:0000313" key="2">
    <source>
        <dbReference type="EMBL" id="CAD7700155.1"/>
    </source>
</evidence>